<dbReference type="InterPro" id="IPR041899">
    <property type="entry name" value="MAGE_WH2"/>
</dbReference>
<keyword evidence="4" id="KW-1185">Reference proteome</keyword>
<gene>
    <name evidence="3" type="ORF">E5288_WYG002245</name>
</gene>
<dbReference type="InterPro" id="IPR037445">
    <property type="entry name" value="MAGE"/>
</dbReference>
<dbReference type="SMART" id="SM01373">
    <property type="entry name" value="MAGE"/>
    <property type="match status" value="1"/>
</dbReference>
<evidence type="ECO:0000313" key="3">
    <source>
        <dbReference type="EMBL" id="MXQ99313.1"/>
    </source>
</evidence>
<protein>
    <recommendedName>
        <fullName evidence="2">MAGE domain-containing protein</fullName>
    </recommendedName>
</protein>
<dbReference type="InterPro" id="IPR002190">
    <property type="entry name" value="MHD_dom"/>
</dbReference>
<dbReference type="EMBL" id="VBQZ03000409">
    <property type="protein sequence ID" value="MXQ99313.1"/>
    <property type="molecule type" value="Genomic_DNA"/>
</dbReference>
<dbReference type="GO" id="GO:0000122">
    <property type="term" value="P:negative regulation of transcription by RNA polymerase II"/>
    <property type="evidence" value="ECO:0007669"/>
    <property type="project" value="TreeGrafter"/>
</dbReference>
<dbReference type="InterPro" id="IPR041898">
    <property type="entry name" value="MAGE_WH1"/>
</dbReference>
<evidence type="ECO:0000256" key="1">
    <source>
        <dbReference type="SAM" id="MobiDB-lite"/>
    </source>
</evidence>
<dbReference type="Gene3D" id="1.10.10.1210">
    <property type="entry name" value="MAGE homology domain, winged helix WH2 motif"/>
    <property type="match status" value="1"/>
</dbReference>
<dbReference type="PANTHER" id="PTHR11736:SF67">
    <property type="entry name" value="MELANOMA-ASSOCIATED ANTIGEN B6B"/>
    <property type="match status" value="1"/>
</dbReference>
<sequence length="326" mass="37000">MPGGLDQALRSNVHRLRTCHPYLLSCQHSHLLFLICVIMPRRHNRSDEGAQDPEEENAGGSQAAPATQSTHKDPLARKASMLVEFLLDKYTKKETITQNALLKGSPPSSPAAGKSQKLQGALALALLMQGLPVQDLMKEPRAQRKKVQNALLTVINRKYRQHFPEILRRAFECMELVFGLELKEVDHSRNIYVLISKLSLGGDEGPSDEKGLPKSRLLMALLGFIFMKGNQATKEVWEFLSVLGVYAGRKHLIFGEPRRLITKELVQKKYLKYLQVPNSDRPHYEFLWDPRACAETSKMKVLEVLSKTHDTVPSYFRDLYDEALRD</sequence>
<dbReference type="PANTHER" id="PTHR11736">
    <property type="entry name" value="MELANOMA-ASSOCIATED ANTIGEN MAGE ANTIGEN"/>
    <property type="match status" value="1"/>
</dbReference>
<dbReference type="FunFam" id="1.10.10.1210:FF:000001">
    <property type="entry name" value="melanoma-associated antigen D1"/>
    <property type="match status" value="1"/>
</dbReference>
<accession>A0A6B0SKN3</accession>
<feature type="region of interest" description="Disordered" evidence="1">
    <location>
        <begin position="45"/>
        <end position="74"/>
    </location>
</feature>
<organism evidence="3 4">
    <name type="scientific">Bos mutus</name>
    <name type="common">wild yak</name>
    <dbReference type="NCBI Taxonomy" id="72004"/>
    <lineage>
        <taxon>Eukaryota</taxon>
        <taxon>Metazoa</taxon>
        <taxon>Chordata</taxon>
        <taxon>Craniata</taxon>
        <taxon>Vertebrata</taxon>
        <taxon>Euteleostomi</taxon>
        <taxon>Mammalia</taxon>
        <taxon>Eutheria</taxon>
        <taxon>Laurasiatheria</taxon>
        <taxon>Artiodactyla</taxon>
        <taxon>Ruminantia</taxon>
        <taxon>Pecora</taxon>
        <taxon>Bovidae</taxon>
        <taxon>Bovinae</taxon>
        <taxon>Bos</taxon>
    </lineage>
</organism>
<proteinExistence type="predicted"/>
<comment type="caution">
    <text evidence="3">The sequence shown here is derived from an EMBL/GenBank/DDBJ whole genome shotgun (WGS) entry which is preliminary data.</text>
</comment>
<evidence type="ECO:0000313" key="4">
    <source>
        <dbReference type="Proteomes" id="UP000322234"/>
    </source>
</evidence>
<dbReference type="Proteomes" id="UP000322234">
    <property type="component" value="Unassembled WGS sequence"/>
</dbReference>
<dbReference type="PROSITE" id="PS50838">
    <property type="entry name" value="MAGE"/>
    <property type="match status" value="1"/>
</dbReference>
<dbReference type="Gene3D" id="1.10.10.1200">
    <property type="entry name" value="MAGE homology domain, winged helix WH1 motif"/>
    <property type="match status" value="2"/>
</dbReference>
<evidence type="ECO:0000259" key="2">
    <source>
        <dbReference type="PROSITE" id="PS50838"/>
    </source>
</evidence>
<dbReference type="AlphaFoldDB" id="A0A6B0SKN3"/>
<reference evidence="3" key="1">
    <citation type="submission" date="2019-10" db="EMBL/GenBank/DDBJ databases">
        <title>The sequence and de novo assembly of the wild yak genome.</title>
        <authorList>
            <person name="Liu Y."/>
        </authorList>
    </citation>
    <scope>NUCLEOTIDE SEQUENCE [LARGE SCALE GENOMIC DNA]</scope>
    <source>
        <strain evidence="3">WY2019</strain>
    </source>
</reference>
<dbReference type="GO" id="GO:0005634">
    <property type="term" value="C:nucleus"/>
    <property type="evidence" value="ECO:0007669"/>
    <property type="project" value="TreeGrafter"/>
</dbReference>
<name>A0A6B0SKN3_9CETA</name>
<feature type="domain" description="MAGE" evidence="2">
    <location>
        <begin position="133"/>
        <end position="323"/>
    </location>
</feature>
<dbReference type="Pfam" id="PF01454">
    <property type="entry name" value="MAGE"/>
    <property type="match status" value="1"/>
</dbReference>